<accession>A0A133PWA0</accession>
<reference evidence="2" key="1">
    <citation type="submission" date="2016-01" db="EMBL/GenBank/DDBJ databases">
        <authorList>
            <person name="Mitreva M."/>
            <person name="Pepin K.H."/>
            <person name="Mihindukulasuriya K.A."/>
            <person name="Fulton R."/>
            <person name="Fronick C."/>
            <person name="O'Laughlin M."/>
            <person name="Miner T."/>
            <person name="Herter B."/>
            <person name="Rosa B.A."/>
            <person name="Cordes M."/>
            <person name="Tomlinson C."/>
            <person name="Wollam A."/>
            <person name="Palsikar V.B."/>
            <person name="Mardis E.R."/>
            <person name="Wilson R.K."/>
        </authorList>
    </citation>
    <scope>NUCLEOTIDE SEQUENCE [LARGE SCALE GENOMIC DNA]</scope>
    <source>
        <strain evidence="2">MJR7716</strain>
    </source>
</reference>
<dbReference type="AlphaFoldDB" id="A0A133PWA0"/>
<gene>
    <name evidence="1" type="ORF">HMPREF3226_02373</name>
</gene>
<name>A0A133PWA0_9BACT</name>
<sequence>MVPADFDCCCPLIYNVYFIFLLCKNNTLLADIQISDVKDRR</sequence>
<protein>
    <submittedName>
        <fullName evidence="1">Uncharacterized protein</fullName>
    </submittedName>
</protein>
<dbReference type="Proteomes" id="UP000070533">
    <property type="component" value="Unassembled WGS sequence"/>
</dbReference>
<keyword evidence="2" id="KW-1185">Reference proteome</keyword>
<evidence type="ECO:0000313" key="1">
    <source>
        <dbReference type="EMBL" id="KXA33717.1"/>
    </source>
</evidence>
<evidence type="ECO:0000313" key="2">
    <source>
        <dbReference type="Proteomes" id="UP000070533"/>
    </source>
</evidence>
<proteinExistence type="predicted"/>
<dbReference type="EMBL" id="LRQG01000217">
    <property type="protein sequence ID" value="KXA33717.1"/>
    <property type="molecule type" value="Genomic_DNA"/>
</dbReference>
<organism evidence="1 2">
    <name type="scientific">Prevotella corporis</name>
    <dbReference type="NCBI Taxonomy" id="28128"/>
    <lineage>
        <taxon>Bacteria</taxon>
        <taxon>Pseudomonadati</taxon>
        <taxon>Bacteroidota</taxon>
        <taxon>Bacteroidia</taxon>
        <taxon>Bacteroidales</taxon>
        <taxon>Prevotellaceae</taxon>
        <taxon>Prevotella</taxon>
    </lineage>
</organism>
<comment type="caution">
    <text evidence="1">The sequence shown here is derived from an EMBL/GenBank/DDBJ whole genome shotgun (WGS) entry which is preliminary data.</text>
</comment>